<dbReference type="KEGG" id="poc:NCTC13071_01601"/>
<protein>
    <submittedName>
        <fullName evidence="1">Uncharacterized protein</fullName>
    </submittedName>
</protein>
<evidence type="ECO:0000313" key="2">
    <source>
        <dbReference type="Proteomes" id="UP000274578"/>
    </source>
</evidence>
<proteinExistence type="predicted"/>
<gene>
    <name evidence="1" type="ORF">NCTC13071_01601</name>
</gene>
<name>A0A3S4TF76_9BACT</name>
<evidence type="ECO:0000313" key="1">
    <source>
        <dbReference type="EMBL" id="VEH15597.1"/>
    </source>
</evidence>
<reference evidence="1 2" key="1">
    <citation type="submission" date="2018-12" db="EMBL/GenBank/DDBJ databases">
        <authorList>
            <consortium name="Pathogen Informatics"/>
        </authorList>
    </citation>
    <scope>NUCLEOTIDE SEQUENCE [LARGE SCALE GENOMIC DNA]</scope>
    <source>
        <strain evidence="1 2">NCTC13071</strain>
    </source>
</reference>
<accession>A0A3S4TF76</accession>
<sequence>MLKSSAICIKIHCNMPQIGTRFGPNNGVIRIKLQRFMNEITHQILWRDKIKPVFQLFHFYLLISQSVKTEHYYLHKK</sequence>
<dbReference type="AlphaFoldDB" id="A0A3S4TF76"/>
<dbReference type="Proteomes" id="UP000274578">
    <property type="component" value="Chromosome 1"/>
</dbReference>
<dbReference type="EMBL" id="LR134384">
    <property type="protein sequence ID" value="VEH15597.1"/>
    <property type="molecule type" value="Genomic_DNA"/>
</dbReference>
<organism evidence="1 2">
    <name type="scientific">Segatella oris</name>
    <dbReference type="NCBI Taxonomy" id="28135"/>
    <lineage>
        <taxon>Bacteria</taxon>
        <taxon>Pseudomonadati</taxon>
        <taxon>Bacteroidota</taxon>
        <taxon>Bacteroidia</taxon>
        <taxon>Bacteroidales</taxon>
        <taxon>Prevotellaceae</taxon>
        <taxon>Segatella</taxon>
    </lineage>
</organism>